<dbReference type="AlphaFoldDB" id="A0A3E1NQN2"/>
<comment type="similarity">
    <text evidence="3 4">Belongs to the bacterial glucokinase family.</text>
</comment>
<organism evidence="5 6">
    <name type="scientific">Deminuibacter soli</name>
    <dbReference type="NCBI Taxonomy" id="2291815"/>
    <lineage>
        <taxon>Bacteria</taxon>
        <taxon>Pseudomonadati</taxon>
        <taxon>Bacteroidota</taxon>
        <taxon>Chitinophagia</taxon>
        <taxon>Chitinophagales</taxon>
        <taxon>Chitinophagaceae</taxon>
        <taxon>Deminuibacter</taxon>
    </lineage>
</organism>
<keyword evidence="6" id="KW-1185">Reference proteome</keyword>
<dbReference type="GO" id="GO:0005536">
    <property type="term" value="F:D-glucose binding"/>
    <property type="evidence" value="ECO:0007669"/>
    <property type="project" value="InterPro"/>
</dbReference>
<sequence>MIPIAVYGKQQTGDTIQYVLAADVGGTKANLALVQVEGLKMQLLKRKKYPSQEYASFIDIITDFIQDVPHKPGKICVGVAGPVINGEVEFTNLSWMVSEKELSRETGVTAVALINDLEATAYGLATLPDEDFTVLHAGNGAPAAGNIAIIAPGTGLGEAALFFDGRAFHPFATEGGHTGFAPRTALDYRLLQYLQQQNKVVSWEHVIAGPAIYVLYQFLRDAEKMQEPEWLTKLLAEGKDPSAVVSSTAIEKQEPLCVKTMELYIRYLGYESTNLVLKMKASGGLYISGGIPPKILPLLQQPAYYAAYCDCDRMNDLVEAVPIRVIMNDHAPLFGAAYYGAHGI</sequence>
<dbReference type="PANTHER" id="PTHR47363">
    <property type="entry name" value="GLUCOKINASE"/>
    <property type="match status" value="1"/>
</dbReference>
<keyword evidence="3" id="KW-0067">ATP-binding</keyword>
<dbReference type="GO" id="GO:0004340">
    <property type="term" value="F:glucokinase activity"/>
    <property type="evidence" value="ECO:0007669"/>
    <property type="project" value="UniProtKB-UniRule"/>
</dbReference>
<accession>A0A3E1NQN2</accession>
<dbReference type="OrthoDB" id="9800595at2"/>
<comment type="subcellular location">
    <subcellularLocation>
        <location evidence="3">Cytoplasm</location>
    </subcellularLocation>
</comment>
<evidence type="ECO:0000313" key="6">
    <source>
        <dbReference type="Proteomes" id="UP000261284"/>
    </source>
</evidence>
<dbReference type="InterPro" id="IPR003836">
    <property type="entry name" value="Glucokinase"/>
</dbReference>
<comment type="caution">
    <text evidence="5">The sequence shown here is derived from an EMBL/GenBank/DDBJ whole genome shotgun (WGS) entry which is preliminary data.</text>
</comment>
<dbReference type="GO" id="GO:0005524">
    <property type="term" value="F:ATP binding"/>
    <property type="evidence" value="ECO:0007669"/>
    <property type="project" value="UniProtKB-UniRule"/>
</dbReference>
<evidence type="ECO:0000256" key="3">
    <source>
        <dbReference type="HAMAP-Rule" id="MF_00524"/>
    </source>
</evidence>
<dbReference type="Pfam" id="PF02685">
    <property type="entry name" value="Glucokinase"/>
    <property type="match status" value="1"/>
</dbReference>
<dbReference type="SUPFAM" id="SSF53067">
    <property type="entry name" value="Actin-like ATPase domain"/>
    <property type="match status" value="1"/>
</dbReference>
<feature type="binding site" evidence="3">
    <location>
        <begin position="22"/>
        <end position="27"/>
    </location>
    <ligand>
        <name>ATP</name>
        <dbReference type="ChEBI" id="CHEBI:30616"/>
    </ligand>
</feature>
<evidence type="ECO:0000313" key="5">
    <source>
        <dbReference type="EMBL" id="RFM30236.1"/>
    </source>
</evidence>
<dbReference type="EMBL" id="QTJU01000001">
    <property type="protein sequence ID" value="RFM30236.1"/>
    <property type="molecule type" value="Genomic_DNA"/>
</dbReference>
<dbReference type="Gene3D" id="3.40.367.20">
    <property type="match status" value="1"/>
</dbReference>
<keyword evidence="3" id="KW-0547">Nucleotide-binding</keyword>
<keyword evidence="2 3" id="KW-0418">Kinase</keyword>
<dbReference type="HAMAP" id="MF_00524">
    <property type="entry name" value="Glucokinase"/>
    <property type="match status" value="1"/>
</dbReference>
<keyword evidence="1 3" id="KW-0808">Transferase</keyword>
<evidence type="ECO:0000256" key="2">
    <source>
        <dbReference type="ARBA" id="ARBA00022777"/>
    </source>
</evidence>
<dbReference type="Proteomes" id="UP000261284">
    <property type="component" value="Unassembled WGS sequence"/>
</dbReference>
<evidence type="ECO:0000256" key="1">
    <source>
        <dbReference type="ARBA" id="ARBA00022679"/>
    </source>
</evidence>
<reference evidence="5 6" key="1">
    <citation type="submission" date="2018-08" db="EMBL/GenBank/DDBJ databases">
        <title>Chitinophagaceae sp. K23C18032701, a novel bacterium isolated from forest soil.</title>
        <authorList>
            <person name="Wang C."/>
        </authorList>
    </citation>
    <scope>NUCLEOTIDE SEQUENCE [LARGE SCALE GENOMIC DNA]</scope>
    <source>
        <strain evidence="5 6">K23C18032701</strain>
    </source>
</reference>
<protein>
    <recommendedName>
        <fullName evidence="3">Glucokinase</fullName>
        <ecNumber evidence="3">2.7.1.2</ecNumber>
    </recommendedName>
    <alternativeName>
        <fullName evidence="3">Glucose kinase</fullName>
    </alternativeName>
</protein>
<dbReference type="RefSeq" id="WP_116845992.1">
    <property type="nucleotide sequence ID" value="NZ_QTJU01000001.1"/>
</dbReference>
<dbReference type="InterPro" id="IPR043129">
    <property type="entry name" value="ATPase_NBD"/>
</dbReference>
<gene>
    <name evidence="3 5" type="primary">glk</name>
    <name evidence="5" type="ORF">DXN05_04500</name>
</gene>
<dbReference type="Gene3D" id="3.30.420.40">
    <property type="match status" value="1"/>
</dbReference>
<dbReference type="GO" id="GO:0006096">
    <property type="term" value="P:glycolytic process"/>
    <property type="evidence" value="ECO:0007669"/>
    <property type="project" value="UniProtKB-UniRule"/>
</dbReference>
<dbReference type="NCBIfam" id="TIGR00749">
    <property type="entry name" value="glk"/>
    <property type="match status" value="1"/>
</dbReference>
<dbReference type="CDD" id="cd24008">
    <property type="entry name" value="ASKHA_NBD_GLK"/>
    <property type="match status" value="1"/>
</dbReference>
<dbReference type="EC" id="2.7.1.2" evidence="3"/>
<dbReference type="PANTHER" id="PTHR47363:SF1">
    <property type="entry name" value="GLUCOKINASE"/>
    <property type="match status" value="1"/>
</dbReference>
<evidence type="ECO:0000256" key="4">
    <source>
        <dbReference type="RuleBase" id="RU004046"/>
    </source>
</evidence>
<comment type="catalytic activity">
    <reaction evidence="3">
        <text>D-glucose + ATP = D-glucose 6-phosphate + ADP + H(+)</text>
        <dbReference type="Rhea" id="RHEA:17825"/>
        <dbReference type="ChEBI" id="CHEBI:4167"/>
        <dbReference type="ChEBI" id="CHEBI:15378"/>
        <dbReference type="ChEBI" id="CHEBI:30616"/>
        <dbReference type="ChEBI" id="CHEBI:61548"/>
        <dbReference type="ChEBI" id="CHEBI:456216"/>
        <dbReference type="EC" id="2.7.1.2"/>
    </reaction>
</comment>
<keyword evidence="3" id="KW-0324">Glycolysis</keyword>
<dbReference type="GO" id="GO:0005737">
    <property type="term" value="C:cytoplasm"/>
    <property type="evidence" value="ECO:0007669"/>
    <property type="project" value="UniProtKB-SubCell"/>
</dbReference>
<proteinExistence type="inferred from homology"/>
<name>A0A3E1NQN2_9BACT</name>
<keyword evidence="3" id="KW-0963">Cytoplasm</keyword>